<evidence type="ECO:0000259" key="13">
    <source>
        <dbReference type="Pfam" id="PF02879"/>
    </source>
</evidence>
<feature type="binding site" evidence="8">
    <location>
        <position position="247"/>
    </location>
    <ligand>
        <name>Mg(2+)</name>
        <dbReference type="ChEBI" id="CHEBI:18420"/>
    </ligand>
</feature>
<feature type="domain" description="Alpha-D-phosphohexomutase C-terminal" evidence="11">
    <location>
        <begin position="378"/>
        <end position="445"/>
    </location>
</feature>
<organism evidence="15">
    <name type="scientific">Desulfomonile tiedjei</name>
    <dbReference type="NCBI Taxonomy" id="2358"/>
    <lineage>
        <taxon>Bacteria</taxon>
        <taxon>Pseudomonadati</taxon>
        <taxon>Thermodesulfobacteriota</taxon>
        <taxon>Desulfomonilia</taxon>
        <taxon>Desulfomonilales</taxon>
        <taxon>Desulfomonilaceae</taxon>
        <taxon>Desulfomonile</taxon>
    </lineage>
</organism>
<dbReference type="PROSITE" id="PS00710">
    <property type="entry name" value="PGM_PMM"/>
    <property type="match status" value="1"/>
</dbReference>
<comment type="similarity">
    <text evidence="1 8 9">Belongs to the phosphohexose mutase family.</text>
</comment>
<evidence type="ECO:0000256" key="10">
    <source>
        <dbReference type="RuleBase" id="RU004327"/>
    </source>
</evidence>
<keyword evidence="3 8" id="KW-0479">Metal-binding</keyword>
<feature type="modified residue" description="Phosphoserine" evidence="8">
    <location>
        <position position="103"/>
    </location>
</feature>
<comment type="catalytic activity">
    <reaction evidence="8 10">
        <text>alpha-D-glucosamine 1-phosphate = D-glucosamine 6-phosphate</text>
        <dbReference type="Rhea" id="RHEA:23424"/>
        <dbReference type="ChEBI" id="CHEBI:58516"/>
        <dbReference type="ChEBI" id="CHEBI:58725"/>
        <dbReference type="EC" id="5.4.2.10"/>
    </reaction>
</comment>
<reference evidence="15" key="1">
    <citation type="journal article" date="2020" name="mSystems">
        <title>Genome- and Community-Level Interaction Insights into Carbon Utilization and Element Cycling Functions of Hydrothermarchaeota in Hydrothermal Sediment.</title>
        <authorList>
            <person name="Zhou Z."/>
            <person name="Liu Y."/>
            <person name="Xu W."/>
            <person name="Pan J."/>
            <person name="Luo Z.H."/>
            <person name="Li M."/>
        </authorList>
    </citation>
    <scope>NUCLEOTIDE SEQUENCE [LARGE SCALE GENOMIC DNA]</scope>
    <source>
        <strain evidence="15">SpSt-769</strain>
    </source>
</reference>
<name>A0A7C4EVA3_9BACT</name>
<dbReference type="GO" id="GO:0004615">
    <property type="term" value="F:phosphomannomutase activity"/>
    <property type="evidence" value="ECO:0007669"/>
    <property type="project" value="TreeGrafter"/>
</dbReference>
<feature type="active site" description="Phosphoserine intermediate" evidence="8">
    <location>
        <position position="103"/>
    </location>
</feature>
<feature type="domain" description="Alpha-D-phosphohexomutase alpha/beta/alpha" evidence="12">
    <location>
        <begin position="4"/>
        <end position="139"/>
    </location>
</feature>
<dbReference type="CDD" id="cd05802">
    <property type="entry name" value="GlmM"/>
    <property type="match status" value="1"/>
</dbReference>
<evidence type="ECO:0000256" key="9">
    <source>
        <dbReference type="RuleBase" id="RU004326"/>
    </source>
</evidence>
<dbReference type="InterPro" id="IPR005845">
    <property type="entry name" value="A-D-PHexomutase_a/b/a-II"/>
</dbReference>
<dbReference type="InterPro" id="IPR006352">
    <property type="entry name" value="GlmM_bact"/>
</dbReference>
<dbReference type="PANTHER" id="PTHR42946">
    <property type="entry name" value="PHOSPHOHEXOSE MUTASE"/>
    <property type="match status" value="1"/>
</dbReference>
<dbReference type="Gene3D" id="3.40.120.10">
    <property type="entry name" value="Alpha-D-Glucose-1,6-Bisphosphate, subunit A, domain 3"/>
    <property type="match status" value="3"/>
</dbReference>
<dbReference type="InterPro" id="IPR005844">
    <property type="entry name" value="A-D-PHexomutase_a/b/a-I"/>
</dbReference>
<keyword evidence="4 8" id="KW-0460">Magnesium</keyword>
<comment type="function">
    <text evidence="8 10">Catalyzes the conversion of glucosamine-6-phosphate to glucosamine-1-phosphate.</text>
</comment>
<feature type="binding site" description="via phosphate group" evidence="8">
    <location>
        <position position="103"/>
    </location>
    <ligand>
        <name>Mg(2+)</name>
        <dbReference type="ChEBI" id="CHEBI:18420"/>
    </ligand>
</feature>
<dbReference type="SUPFAM" id="SSF55957">
    <property type="entry name" value="Phosphoglucomutase, C-terminal domain"/>
    <property type="match status" value="1"/>
</dbReference>
<evidence type="ECO:0000256" key="1">
    <source>
        <dbReference type="ARBA" id="ARBA00010231"/>
    </source>
</evidence>
<dbReference type="InterPro" id="IPR005841">
    <property type="entry name" value="Alpha-D-phosphohexomutase_SF"/>
</dbReference>
<evidence type="ECO:0000256" key="3">
    <source>
        <dbReference type="ARBA" id="ARBA00022723"/>
    </source>
</evidence>
<dbReference type="InterPro" id="IPR050060">
    <property type="entry name" value="Phosphoglucosamine_mutase"/>
</dbReference>
<dbReference type="HAMAP" id="MF_01554_B">
    <property type="entry name" value="GlmM_B"/>
    <property type="match status" value="1"/>
</dbReference>
<feature type="domain" description="Alpha-D-phosphohexomutase alpha/beta/alpha" evidence="13">
    <location>
        <begin position="162"/>
        <end position="258"/>
    </location>
</feature>
<comment type="cofactor">
    <cofactor evidence="8">
        <name>Mg(2+)</name>
        <dbReference type="ChEBI" id="CHEBI:18420"/>
    </cofactor>
    <text evidence="8">Binds 1 Mg(2+) ion per subunit.</text>
</comment>
<dbReference type="NCBIfam" id="NF008139">
    <property type="entry name" value="PRK10887.1"/>
    <property type="match status" value="1"/>
</dbReference>
<dbReference type="FunFam" id="3.40.120.10:FF:000001">
    <property type="entry name" value="Phosphoglucosamine mutase"/>
    <property type="match status" value="1"/>
</dbReference>
<dbReference type="Gene3D" id="3.30.310.50">
    <property type="entry name" value="Alpha-D-phosphohexomutase, C-terminal domain"/>
    <property type="match status" value="1"/>
</dbReference>
<dbReference type="InterPro" id="IPR005846">
    <property type="entry name" value="A-D-PHexomutase_a/b/a-III"/>
</dbReference>
<evidence type="ECO:0000256" key="6">
    <source>
        <dbReference type="ARBA" id="ARBA00066330"/>
    </source>
</evidence>
<dbReference type="GO" id="GO:0008966">
    <property type="term" value="F:phosphoglucosamine mutase activity"/>
    <property type="evidence" value="ECO:0007669"/>
    <property type="project" value="UniProtKB-UniRule"/>
</dbReference>
<dbReference type="Pfam" id="PF02878">
    <property type="entry name" value="PGM_PMM_I"/>
    <property type="match status" value="1"/>
</dbReference>
<proteinExistence type="inferred from homology"/>
<accession>A0A7C4EVA3</accession>
<dbReference type="SUPFAM" id="SSF53738">
    <property type="entry name" value="Phosphoglucomutase, first 3 domains"/>
    <property type="match status" value="3"/>
</dbReference>
<comment type="caution">
    <text evidence="15">The sequence shown here is derived from an EMBL/GenBank/DDBJ whole genome shotgun (WGS) entry which is preliminary data.</text>
</comment>
<dbReference type="FunFam" id="3.40.120.10:FF:000002">
    <property type="entry name" value="Phosphoglucosamine mutase"/>
    <property type="match status" value="1"/>
</dbReference>
<dbReference type="GO" id="GO:0005975">
    <property type="term" value="P:carbohydrate metabolic process"/>
    <property type="evidence" value="ECO:0007669"/>
    <property type="project" value="InterPro"/>
</dbReference>
<evidence type="ECO:0000313" key="15">
    <source>
        <dbReference type="EMBL" id="HGH62030.1"/>
    </source>
</evidence>
<evidence type="ECO:0000256" key="5">
    <source>
        <dbReference type="ARBA" id="ARBA00023235"/>
    </source>
</evidence>
<dbReference type="EC" id="5.4.2.10" evidence="6 8"/>
<evidence type="ECO:0000256" key="8">
    <source>
        <dbReference type="HAMAP-Rule" id="MF_01554"/>
    </source>
</evidence>
<dbReference type="GO" id="GO:0009252">
    <property type="term" value="P:peptidoglycan biosynthetic process"/>
    <property type="evidence" value="ECO:0007669"/>
    <property type="project" value="TreeGrafter"/>
</dbReference>
<sequence>MHKKLFGTDGIRGLANQEPMTAWTALRLGGAIAEHTLSRASRRHRILVGRDTRVSCSMLEAALVAGICSKGAEALLVGIMPTPGIAFLTVNMRCDAGIVISASHNPFEDNGIKVFASDGFKLSDDDEAALEKRMLAENETIEGPSGRSIGKSRSMEDALGRYVVFVKSILPRQFTLEGIRLVLDCANGAGYRAAPHVFEELGAEVTTIGADPNGYNINDNCGSLHPQRMCDLVKQTNADVGVALDGDADRVIFADEHGNVVDGDQIMGLIAWDLMSREQLKKKTLVATVMSNMGLEVAMREMGGTLVRTPVGDRYVVERMRRDDYNFGGEQSGHLIFLDQNTTGDGIMAALQVLRVMRDTGKPLSRLAGRVQKFPQVLKNVPVNQRRNLEEIRDVKKAMDEARKLLGESGRLLVRYSGTQLVCRVMAEGKDPQLVNNVVQMVADAISRNI</sequence>
<dbReference type="EMBL" id="DTGT01000395">
    <property type="protein sequence ID" value="HGH62030.1"/>
    <property type="molecule type" value="Genomic_DNA"/>
</dbReference>
<dbReference type="PRINTS" id="PR00509">
    <property type="entry name" value="PGMPMM"/>
</dbReference>
<dbReference type="GO" id="GO:0006048">
    <property type="term" value="P:UDP-N-acetylglucosamine biosynthetic process"/>
    <property type="evidence" value="ECO:0007669"/>
    <property type="project" value="TreeGrafter"/>
</dbReference>
<dbReference type="Pfam" id="PF02880">
    <property type="entry name" value="PGM_PMM_III"/>
    <property type="match status" value="1"/>
</dbReference>
<dbReference type="InterPro" id="IPR005843">
    <property type="entry name" value="A-D-PHexomutase_C"/>
</dbReference>
<keyword evidence="5 8" id="KW-0413">Isomerase</keyword>
<evidence type="ECO:0000259" key="12">
    <source>
        <dbReference type="Pfam" id="PF02878"/>
    </source>
</evidence>
<feature type="binding site" evidence="8">
    <location>
        <position position="245"/>
    </location>
    <ligand>
        <name>Mg(2+)</name>
        <dbReference type="ChEBI" id="CHEBI:18420"/>
    </ligand>
</feature>
<dbReference type="InterPro" id="IPR036900">
    <property type="entry name" value="A-D-PHexomutase_C_sf"/>
</dbReference>
<dbReference type="Pfam" id="PF00408">
    <property type="entry name" value="PGM_PMM_IV"/>
    <property type="match status" value="1"/>
</dbReference>
<protein>
    <recommendedName>
        <fullName evidence="7 8">Phosphoglucosamine mutase</fullName>
        <ecNumber evidence="6 8">5.4.2.10</ecNumber>
    </recommendedName>
</protein>
<evidence type="ECO:0000256" key="2">
    <source>
        <dbReference type="ARBA" id="ARBA00022553"/>
    </source>
</evidence>
<evidence type="ECO:0000256" key="7">
    <source>
        <dbReference type="ARBA" id="ARBA00068193"/>
    </source>
</evidence>
<dbReference type="Pfam" id="PF02879">
    <property type="entry name" value="PGM_PMM_II"/>
    <property type="match status" value="1"/>
</dbReference>
<comment type="PTM">
    <text evidence="8">Activated by phosphorylation.</text>
</comment>
<dbReference type="PANTHER" id="PTHR42946:SF1">
    <property type="entry name" value="PHOSPHOGLUCOMUTASE (ALPHA-D-GLUCOSE-1,6-BISPHOSPHATE-DEPENDENT)"/>
    <property type="match status" value="1"/>
</dbReference>
<gene>
    <name evidence="8" type="primary">glmM</name>
    <name evidence="15" type="ORF">ENV54_12120</name>
</gene>
<dbReference type="NCBIfam" id="TIGR01455">
    <property type="entry name" value="glmM"/>
    <property type="match status" value="1"/>
</dbReference>
<feature type="binding site" evidence="8">
    <location>
        <position position="249"/>
    </location>
    <ligand>
        <name>Mg(2+)</name>
        <dbReference type="ChEBI" id="CHEBI:18420"/>
    </ligand>
</feature>
<dbReference type="GO" id="GO:0005829">
    <property type="term" value="C:cytosol"/>
    <property type="evidence" value="ECO:0007669"/>
    <property type="project" value="TreeGrafter"/>
</dbReference>
<dbReference type="InterPro" id="IPR016066">
    <property type="entry name" value="A-D-PHexomutase_CS"/>
</dbReference>
<dbReference type="InterPro" id="IPR016055">
    <property type="entry name" value="A-D-PHexomutase_a/b/a-I/II/III"/>
</dbReference>
<dbReference type="GO" id="GO:0000287">
    <property type="term" value="F:magnesium ion binding"/>
    <property type="evidence" value="ECO:0007669"/>
    <property type="project" value="UniProtKB-UniRule"/>
</dbReference>
<evidence type="ECO:0000259" key="11">
    <source>
        <dbReference type="Pfam" id="PF00408"/>
    </source>
</evidence>
<keyword evidence="2 8" id="KW-0597">Phosphoprotein</keyword>
<feature type="domain" description="Alpha-D-phosphohexomutase alpha/beta/alpha" evidence="14">
    <location>
        <begin position="262"/>
        <end position="373"/>
    </location>
</feature>
<dbReference type="AlphaFoldDB" id="A0A7C4EVA3"/>
<evidence type="ECO:0000256" key="4">
    <source>
        <dbReference type="ARBA" id="ARBA00022842"/>
    </source>
</evidence>
<evidence type="ECO:0000259" key="14">
    <source>
        <dbReference type="Pfam" id="PF02880"/>
    </source>
</evidence>